<dbReference type="PROSITE" id="PS51257">
    <property type="entry name" value="PROKAR_LIPOPROTEIN"/>
    <property type="match status" value="1"/>
</dbReference>
<proteinExistence type="predicted"/>
<dbReference type="OrthoDB" id="10358466at2759"/>
<evidence type="ECO:0000313" key="3">
    <source>
        <dbReference type="Proteomes" id="UP000054630"/>
    </source>
</evidence>
<reference evidence="2 3" key="1">
    <citation type="submission" date="2015-01" db="EMBL/GenBank/DDBJ databases">
        <title>Evolution of Trichinella species and genotypes.</title>
        <authorList>
            <person name="Korhonen P.K."/>
            <person name="Edoardo P."/>
            <person name="Giuseppe L.R."/>
            <person name="Gasser R.B."/>
        </authorList>
    </citation>
    <scope>NUCLEOTIDE SEQUENCE [LARGE SCALE GENOMIC DNA]</scope>
    <source>
        <strain evidence="2">ISS37</strain>
    </source>
</reference>
<gene>
    <name evidence="2" type="ORF">T07_4240</name>
</gene>
<evidence type="ECO:0000256" key="1">
    <source>
        <dbReference type="SAM" id="MobiDB-lite"/>
    </source>
</evidence>
<feature type="region of interest" description="Disordered" evidence="1">
    <location>
        <begin position="115"/>
        <end position="143"/>
    </location>
</feature>
<comment type="caution">
    <text evidence="2">The sequence shown here is derived from an EMBL/GenBank/DDBJ whole genome shotgun (WGS) entry which is preliminary data.</text>
</comment>
<dbReference type="AlphaFoldDB" id="A0A0V0RQ08"/>
<accession>A0A0V0RQ08</accession>
<feature type="compositionally biased region" description="Basic residues" evidence="1">
    <location>
        <begin position="122"/>
        <end position="137"/>
    </location>
</feature>
<dbReference type="EMBL" id="JYDL01000105">
    <property type="protein sequence ID" value="KRX16527.1"/>
    <property type="molecule type" value="Genomic_DNA"/>
</dbReference>
<dbReference type="Proteomes" id="UP000054630">
    <property type="component" value="Unassembled WGS sequence"/>
</dbReference>
<keyword evidence="3" id="KW-1185">Reference proteome</keyword>
<sequence length="162" mass="17844">MARPQPLEEACRIAERAMNHIVYITGGCDTTPNPEYPLEDAGIKAAERQRRTRKDKSIESWPPGASGQLQLINGATGGQAVCRDPEAGCISRGHTPVVKSGQMKAVYRALKMARDREEPHGTVRKRCRPGKKQRRASLGRESQGGALHEFQNLSIILNSVFI</sequence>
<organism evidence="2 3">
    <name type="scientific">Trichinella nelsoni</name>
    <dbReference type="NCBI Taxonomy" id="6336"/>
    <lineage>
        <taxon>Eukaryota</taxon>
        <taxon>Metazoa</taxon>
        <taxon>Ecdysozoa</taxon>
        <taxon>Nematoda</taxon>
        <taxon>Enoplea</taxon>
        <taxon>Dorylaimia</taxon>
        <taxon>Trichinellida</taxon>
        <taxon>Trichinellidae</taxon>
        <taxon>Trichinella</taxon>
    </lineage>
</organism>
<name>A0A0V0RQ08_9BILA</name>
<evidence type="ECO:0000313" key="2">
    <source>
        <dbReference type="EMBL" id="KRX16527.1"/>
    </source>
</evidence>
<protein>
    <submittedName>
        <fullName evidence="2">Uncharacterized protein</fullName>
    </submittedName>
</protein>